<evidence type="ECO:0008006" key="2">
    <source>
        <dbReference type="Google" id="ProtNLM"/>
    </source>
</evidence>
<comment type="caution">
    <text evidence="1">The sequence shown here is derived from an EMBL/GenBank/DDBJ whole genome shotgun (WGS) entry which is preliminary data.</text>
</comment>
<dbReference type="EMBL" id="BART01001827">
    <property type="protein sequence ID" value="GAG73471.1"/>
    <property type="molecule type" value="Genomic_DNA"/>
</dbReference>
<dbReference type="AlphaFoldDB" id="X1BN02"/>
<organism evidence="1">
    <name type="scientific">marine sediment metagenome</name>
    <dbReference type="NCBI Taxonomy" id="412755"/>
    <lineage>
        <taxon>unclassified sequences</taxon>
        <taxon>metagenomes</taxon>
        <taxon>ecological metagenomes</taxon>
    </lineage>
</organism>
<feature type="non-terminal residue" evidence="1">
    <location>
        <position position="137"/>
    </location>
</feature>
<dbReference type="SUPFAM" id="SSF52266">
    <property type="entry name" value="SGNH hydrolase"/>
    <property type="match status" value="1"/>
</dbReference>
<name>X1BN02_9ZZZZ</name>
<sequence>MGEEKEIIFNMKVNESLVNSGGVITTDFKIESSSEEIEIPSKSINVRGRVNMTIVAMGDSLITKSNWVQTFDELLEANYPYADYNTIASAKGGEMARNGYARFDSTVAVHNPQIIIIAYGTNDAGVGLWNFRDNLEG</sequence>
<reference evidence="1" key="1">
    <citation type="journal article" date="2014" name="Front. Microbiol.">
        <title>High frequency of phylogenetically diverse reductive dehalogenase-homologous genes in deep subseafloor sedimentary metagenomes.</title>
        <authorList>
            <person name="Kawai M."/>
            <person name="Futagami T."/>
            <person name="Toyoda A."/>
            <person name="Takaki Y."/>
            <person name="Nishi S."/>
            <person name="Hori S."/>
            <person name="Arai W."/>
            <person name="Tsubouchi T."/>
            <person name="Morono Y."/>
            <person name="Uchiyama I."/>
            <person name="Ito T."/>
            <person name="Fujiyama A."/>
            <person name="Inagaki F."/>
            <person name="Takami H."/>
        </authorList>
    </citation>
    <scope>NUCLEOTIDE SEQUENCE</scope>
    <source>
        <strain evidence="1">Expedition CK06-06</strain>
    </source>
</reference>
<accession>X1BN02</accession>
<evidence type="ECO:0000313" key="1">
    <source>
        <dbReference type="EMBL" id="GAG73471.1"/>
    </source>
</evidence>
<dbReference type="Gene3D" id="3.40.50.1110">
    <property type="entry name" value="SGNH hydrolase"/>
    <property type="match status" value="1"/>
</dbReference>
<dbReference type="InterPro" id="IPR036514">
    <property type="entry name" value="SGNH_hydro_sf"/>
</dbReference>
<proteinExistence type="predicted"/>
<protein>
    <recommendedName>
        <fullName evidence="2">SGNH hydrolase-type esterase domain-containing protein</fullName>
    </recommendedName>
</protein>
<gene>
    <name evidence="1" type="ORF">S01H4_06068</name>
</gene>